<organism evidence="1">
    <name type="scientific">Siphoviridae sp. cteEQ43</name>
    <dbReference type="NCBI Taxonomy" id="2827905"/>
    <lineage>
        <taxon>Viruses</taxon>
        <taxon>Duplodnaviria</taxon>
        <taxon>Heunggongvirae</taxon>
        <taxon>Uroviricota</taxon>
        <taxon>Caudoviricetes</taxon>
    </lineage>
</organism>
<accession>A0A8S5TC85</accession>
<dbReference type="EMBL" id="BK032799">
    <property type="protein sequence ID" value="DAF60917.1"/>
    <property type="molecule type" value="Genomic_DNA"/>
</dbReference>
<evidence type="ECO:0000313" key="1">
    <source>
        <dbReference type="EMBL" id="DAF60917.1"/>
    </source>
</evidence>
<reference evidence="1" key="1">
    <citation type="journal article" date="2021" name="Proc. Natl. Acad. Sci. U.S.A.">
        <title>A Catalog of Tens of Thousands of Viruses from Human Metagenomes Reveals Hidden Associations with Chronic Diseases.</title>
        <authorList>
            <person name="Tisza M.J."/>
            <person name="Buck C.B."/>
        </authorList>
    </citation>
    <scope>NUCLEOTIDE SEQUENCE</scope>
    <source>
        <strain evidence="1">CteEQ43</strain>
    </source>
</reference>
<sequence length="59" mass="6721">MIRLGTPSDTSKYVCLDGQYALMAHQAGNCPEWKDDDGSLWFKRTKKLLKYLADKGIEL</sequence>
<name>A0A8S5TC85_9CAUD</name>
<proteinExistence type="predicted"/>
<protein>
    <submittedName>
        <fullName evidence="1">Uncharacterized protein</fullName>
    </submittedName>
</protein>